<sequence length="398" mass="44352">MIKTRHSSLWRWICARILALAIGSVIVIAACMWLRYAVQNYWIMGKMPAAVRQEFLTLSQNPQSNPARFHDIVDSWWGLSYSTPSIASADWVTVALLVLVMIPFIVVMGLKHARPLALQFSCLRDAAKDVADGQFGRQAELVKDAPAEMISFAADFNTMTGQLARYEKELRASHVAMAHELRSPLTAAIGRLQGMMDGVFDATPEQLGMVMKQLQHLNRLTDELHLLSLADAGNLVLEDRQFRLDELIQERADWITPQADAHNFTITLRNPRACPFRGDAFRMGQVFTILMENSLRYGCEGGHLEVALHYAQGQYTLEFADDGPGVSKHFLPDMFKRFSREEQSRARHSGGSGLGLSIAQAICQAHGGSISASLPETGGLLVRIQLPWRACDEENSRS</sequence>
<comment type="catalytic activity">
    <reaction evidence="1">
        <text>ATP + protein L-histidine = ADP + protein N-phospho-L-histidine.</text>
        <dbReference type="EC" id="2.7.13.3"/>
    </reaction>
</comment>
<keyword evidence="6 11" id="KW-0812">Transmembrane</keyword>
<keyword evidence="7 14" id="KW-0418">Kinase</keyword>
<keyword evidence="5" id="KW-0808">Transferase</keyword>
<dbReference type="Pfam" id="PF00512">
    <property type="entry name" value="HisKA"/>
    <property type="match status" value="1"/>
</dbReference>
<dbReference type="PROSITE" id="PS50885">
    <property type="entry name" value="HAMP"/>
    <property type="match status" value="1"/>
</dbReference>
<name>A0A0H3CJI2_ENTCC</name>
<feature type="domain" description="HAMP" evidence="13">
    <location>
        <begin position="123"/>
        <end position="168"/>
    </location>
</feature>
<evidence type="ECO:0000256" key="5">
    <source>
        <dbReference type="ARBA" id="ARBA00022679"/>
    </source>
</evidence>
<evidence type="ECO:0000256" key="9">
    <source>
        <dbReference type="ARBA" id="ARBA00023012"/>
    </source>
</evidence>
<dbReference type="Proteomes" id="UP000002363">
    <property type="component" value="Chromosome"/>
</dbReference>
<dbReference type="PRINTS" id="PR00344">
    <property type="entry name" value="BCTRLSENSOR"/>
</dbReference>
<dbReference type="InterPro" id="IPR003661">
    <property type="entry name" value="HisK_dim/P_dom"/>
</dbReference>
<keyword evidence="15" id="KW-1185">Reference proteome</keyword>
<keyword evidence="10 11" id="KW-0472">Membrane</keyword>
<evidence type="ECO:0000256" key="6">
    <source>
        <dbReference type="ARBA" id="ARBA00022692"/>
    </source>
</evidence>
<dbReference type="InterPro" id="IPR004358">
    <property type="entry name" value="Sig_transdc_His_kin-like_C"/>
</dbReference>
<keyword evidence="8 11" id="KW-1133">Transmembrane helix</keyword>
<dbReference type="InterPro" id="IPR003660">
    <property type="entry name" value="HAMP_dom"/>
</dbReference>
<dbReference type="CDD" id="cd00075">
    <property type="entry name" value="HATPase"/>
    <property type="match status" value="1"/>
</dbReference>
<dbReference type="SUPFAM" id="SSF55874">
    <property type="entry name" value="ATPase domain of HSP90 chaperone/DNA topoisomerase II/histidine kinase"/>
    <property type="match status" value="1"/>
</dbReference>
<evidence type="ECO:0000259" key="12">
    <source>
        <dbReference type="PROSITE" id="PS50109"/>
    </source>
</evidence>
<dbReference type="SMART" id="SM00387">
    <property type="entry name" value="HATPase_c"/>
    <property type="match status" value="1"/>
</dbReference>
<dbReference type="HOGENOM" id="CLU_000445_89_3_6"/>
<dbReference type="InterPro" id="IPR003594">
    <property type="entry name" value="HATPase_dom"/>
</dbReference>
<dbReference type="AlphaFoldDB" id="A0A0H3CJI2"/>
<dbReference type="GO" id="GO:0005886">
    <property type="term" value="C:plasma membrane"/>
    <property type="evidence" value="ECO:0007669"/>
    <property type="project" value="UniProtKB-SubCell"/>
</dbReference>
<dbReference type="InterPro" id="IPR005467">
    <property type="entry name" value="His_kinase_dom"/>
</dbReference>
<reference evidence="14 15" key="1">
    <citation type="journal article" date="2010" name="J. Bacteriol.">
        <title>Complete genome sequence of Enterobacter cloacae subsp. cloacae type strain ATCC 13047.</title>
        <authorList>
            <person name="Ren Y."/>
            <person name="Ren Y."/>
            <person name="Zhou Z."/>
            <person name="Guo X."/>
            <person name="Li Y."/>
            <person name="Feng L."/>
            <person name="Wang L."/>
        </authorList>
    </citation>
    <scope>NUCLEOTIDE SEQUENCE [LARGE SCALE GENOMIC DNA]</scope>
    <source>
        <strain evidence="15">ATCC 13047 / DSM 30054 / NBRC 13535 / NCTC 10005 / WDCM 00083 / NCDC 279-56</strain>
    </source>
</reference>
<keyword evidence="4" id="KW-0597">Phosphoprotein</keyword>
<dbReference type="PROSITE" id="PS51257">
    <property type="entry name" value="PROKAR_LIPOPROTEIN"/>
    <property type="match status" value="1"/>
</dbReference>
<dbReference type="PANTHER" id="PTHR45436">
    <property type="entry name" value="SENSOR HISTIDINE KINASE YKOH"/>
    <property type="match status" value="1"/>
</dbReference>
<evidence type="ECO:0000256" key="4">
    <source>
        <dbReference type="ARBA" id="ARBA00022553"/>
    </source>
</evidence>
<dbReference type="STRING" id="716541.ECL_02242"/>
<dbReference type="InterPro" id="IPR050428">
    <property type="entry name" value="TCS_sensor_his_kinase"/>
</dbReference>
<evidence type="ECO:0000256" key="1">
    <source>
        <dbReference type="ARBA" id="ARBA00000085"/>
    </source>
</evidence>
<dbReference type="SMART" id="SM00388">
    <property type="entry name" value="HisKA"/>
    <property type="match status" value="1"/>
</dbReference>
<evidence type="ECO:0000313" key="15">
    <source>
        <dbReference type="Proteomes" id="UP000002363"/>
    </source>
</evidence>
<dbReference type="KEGG" id="enc:ECL_02242"/>
<dbReference type="PATRIC" id="fig|716541.4.peg.2430"/>
<feature type="transmembrane region" description="Helical" evidence="11">
    <location>
        <begin position="12"/>
        <end position="36"/>
    </location>
</feature>
<evidence type="ECO:0000256" key="3">
    <source>
        <dbReference type="ARBA" id="ARBA00012438"/>
    </source>
</evidence>
<protein>
    <recommendedName>
        <fullName evidence="3">histidine kinase</fullName>
        <ecNumber evidence="3">2.7.13.3</ecNumber>
    </recommendedName>
</protein>
<evidence type="ECO:0000313" key="14">
    <source>
        <dbReference type="EMBL" id="ADF61790.1"/>
    </source>
</evidence>
<dbReference type="RefSeq" id="WP_013096848.1">
    <property type="nucleotide sequence ID" value="NC_014121.1"/>
</dbReference>
<dbReference type="CDD" id="cd00082">
    <property type="entry name" value="HisKA"/>
    <property type="match status" value="1"/>
</dbReference>
<dbReference type="OrthoDB" id="9804645at2"/>
<dbReference type="InterPro" id="IPR036097">
    <property type="entry name" value="HisK_dim/P_sf"/>
</dbReference>
<dbReference type="PANTHER" id="PTHR45436:SF5">
    <property type="entry name" value="SENSOR HISTIDINE KINASE TRCS"/>
    <property type="match status" value="1"/>
</dbReference>
<dbReference type="GO" id="GO:0000155">
    <property type="term" value="F:phosphorelay sensor kinase activity"/>
    <property type="evidence" value="ECO:0007669"/>
    <property type="project" value="InterPro"/>
</dbReference>
<dbReference type="Gene3D" id="1.10.287.130">
    <property type="match status" value="1"/>
</dbReference>
<dbReference type="PROSITE" id="PS50109">
    <property type="entry name" value="HIS_KIN"/>
    <property type="match status" value="1"/>
</dbReference>
<dbReference type="SUPFAM" id="SSF47384">
    <property type="entry name" value="Homodimeric domain of signal transducing histidine kinase"/>
    <property type="match status" value="1"/>
</dbReference>
<dbReference type="InterPro" id="IPR036890">
    <property type="entry name" value="HATPase_C_sf"/>
</dbReference>
<dbReference type="Gene3D" id="3.30.565.10">
    <property type="entry name" value="Histidine kinase-like ATPase, C-terminal domain"/>
    <property type="match status" value="1"/>
</dbReference>
<dbReference type="Pfam" id="PF02518">
    <property type="entry name" value="HATPase_c"/>
    <property type="match status" value="1"/>
</dbReference>
<evidence type="ECO:0000256" key="10">
    <source>
        <dbReference type="ARBA" id="ARBA00023136"/>
    </source>
</evidence>
<evidence type="ECO:0000256" key="11">
    <source>
        <dbReference type="SAM" id="Phobius"/>
    </source>
</evidence>
<evidence type="ECO:0000256" key="2">
    <source>
        <dbReference type="ARBA" id="ARBA00004429"/>
    </source>
</evidence>
<comment type="subcellular location">
    <subcellularLocation>
        <location evidence="2">Cell inner membrane</location>
        <topology evidence="2">Multi-pass membrane protein</topology>
    </subcellularLocation>
</comment>
<dbReference type="EC" id="2.7.13.3" evidence="3"/>
<gene>
    <name evidence="14" type="ordered locus">ECL_02242</name>
</gene>
<feature type="transmembrane region" description="Helical" evidence="11">
    <location>
        <begin position="91"/>
        <end position="110"/>
    </location>
</feature>
<organism evidence="14 15">
    <name type="scientific">Enterobacter cloacae subsp. cloacae (strain ATCC 13047 / DSM 30054 / NBRC 13535 / NCTC 10005 / WDCM 00083 / NCDC 279-56)</name>
    <dbReference type="NCBI Taxonomy" id="716541"/>
    <lineage>
        <taxon>Bacteria</taxon>
        <taxon>Pseudomonadati</taxon>
        <taxon>Pseudomonadota</taxon>
        <taxon>Gammaproteobacteria</taxon>
        <taxon>Enterobacterales</taxon>
        <taxon>Enterobacteriaceae</taxon>
        <taxon>Enterobacter</taxon>
        <taxon>Enterobacter cloacae complex</taxon>
    </lineage>
</organism>
<feature type="domain" description="Histidine kinase" evidence="12">
    <location>
        <begin position="176"/>
        <end position="390"/>
    </location>
</feature>
<dbReference type="EnsemblBacteria" id="ADF61790">
    <property type="protein sequence ID" value="ADF61790"/>
    <property type="gene ID" value="ECL_02242"/>
</dbReference>
<keyword evidence="9" id="KW-0902">Two-component regulatory system</keyword>
<evidence type="ECO:0000259" key="13">
    <source>
        <dbReference type="PROSITE" id="PS50885"/>
    </source>
</evidence>
<evidence type="ECO:0000256" key="7">
    <source>
        <dbReference type="ARBA" id="ARBA00022777"/>
    </source>
</evidence>
<dbReference type="EMBL" id="CP001918">
    <property type="protein sequence ID" value="ADF61790.1"/>
    <property type="molecule type" value="Genomic_DNA"/>
</dbReference>
<evidence type="ECO:0000256" key="8">
    <source>
        <dbReference type="ARBA" id="ARBA00022989"/>
    </source>
</evidence>
<proteinExistence type="predicted"/>
<accession>A0A0H3CJI2</accession>
<dbReference type="eggNOG" id="COG2205">
    <property type="taxonomic scope" value="Bacteria"/>
</dbReference>